<accession>A0A855X2N7</accession>
<evidence type="ECO:0008006" key="4">
    <source>
        <dbReference type="Google" id="ProtNLM"/>
    </source>
</evidence>
<evidence type="ECO:0000313" key="3">
    <source>
        <dbReference type="Proteomes" id="UP000250918"/>
    </source>
</evidence>
<dbReference type="EMBL" id="PQAP01000234">
    <property type="protein sequence ID" value="PWB67716.1"/>
    <property type="molecule type" value="Genomic_DNA"/>
</dbReference>
<feature type="signal peptide" evidence="1">
    <location>
        <begin position="1"/>
        <end position="26"/>
    </location>
</feature>
<sequence length="240" mass="26096">MTKAQLTAVLAGAILITVGAVSSVSAGDTVKHSITFATYASDGDDLYWALVLAESIRDFGGSLSDAPIWVHLNDAAPELDTMYAPRRDSLKVAIGHSHTPEGMQKIIYSGKVYASATAEKKLAGTTAILAWLDPDVIFVKEPKAFMLGATVALGYRPVQLVNISSPYSEPLNEFWAHLYQDLGVVDSQIYPMTTTTDMVQIRAHFNAGMLIVRPERGILQSWPLALEKVWADPAIQRMCS</sequence>
<dbReference type="AlphaFoldDB" id="A0A855X2N7"/>
<proteinExistence type="predicted"/>
<evidence type="ECO:0000313" key="2">
    <source>
        <dbReference type="EMBL" id="PWB67716.1"/>
    </source>
</evidence>
<organism evidence="2 3">
    <name type="scientific">candidate division GN15 bacterium</name>
    <dbReference type="NCBI Taxonomy" id="2072418"/>
    <lineage>
        <taxon>Bacteria</taxon>
        <taxon>candidate division GN15</taxon>
    </lineage>
</organism>
<gene>
    <name evidence="2" type="ORF">C3F09_12920</name>
</gene>
<feature type="chain" id="PRO_5032617281" description="ABC transporter substrate-binding protein" evidence="1">
    <location>
        <begin position="27"/>
        <end position="240"/>
    </location>
</feature>
<evidence type="ECO:0000256" key="1">
    <source>
        <dbReference type="SAM" id="SignalP"/>
    </source>
</evidence>
<dbReference type="Proteomes" id="UP000250918">
    <property type="component" value="Unassembled WGS sequence"/>
</dbReference>
<keyword evidence="1" id="KW-0732">Signal</keyword>
<name>A0A855X2N7_9BACT</name>
<feature type="non-terminal residue" evidence="2">
    <location>
        <position position="240"/>
    </location>
</feature>
<comment type="caution">
    <text evidence="2">The sequence shown here is derived from an EMBL/GenBank/DDBJ whole genome shotgun (WGS) entry which is preliminary data.</text>
</comment>
<protein>
    <recommendedName>
        <fullName evidence="4">ABC transporter substrate-binding protein</fullName>
    </recommendedName>
</protein>
<reference evidence="2 3" key="1">
    <citation type="journal article" date="2018" name="ISME J.">
        <title>A methanotrophic archaeon couples anaerobic oxidation of methane to Fe(III) reduction.</title>
        <authorList>
            <person name="Cai C."/>
            <person name="Leu A.O."/>
            <person name="Xie G.J."/>
            <person name="Guo J."/>
            <person name="Feng Y."/>
            <person name="Zhao J.X."/>
            <person name="Tyson G.W."/>
            <person name="Yuan Z."/>
            <person name="Hu S."/>
        </authorList>
    </citation>
    <scope>NUCLEOTIDE SEQUENCE [LARGE SCALE GENOMIC DNA]</scope>
    <source>
        <strain evidence="2">FeB_12</strain>
    </source>
</reference>